<sequence length="312" mass="35386">MQEESKLQEKVQEFEVTDTYDGNRLDKFLSAIYSGQSRTFFQKLIKAGNVTVNGEMIQKNSFPVSMDDLVTVTIPETESVDILPEDIPLDILYEDEDVLIVNKPKGMVVHPCPGHYSHTLVNAVMYHCRDSLSGINGIIRPGIVHRIDKDTTGSLIVCKNDKAHMDIAEQIKAHTVRRIYRGIVIGNVAEDTGRIEGNIGRDPKDRKKMAVVPNGKTAVTHYRVLERFQKYTYMEFQLETGRTHQIRVHMASIRHPLLGDTVYGPEKQPVKGLEGQTLHAMTIGFIHPSTKEYVQYSAELPEYFQNLLNKFS</sequence>
<dbReference type="PROSITE" id="PS50889">
    <property type="entry name" value="S4"/>
    <property type="match status" value="1"/>
</dbReference>
<evidence type="ECO:0000256" key="5">
    <source>
        <dbReference type="PIRSR" id="PIRSR606225-1"/>
    </source>
</evidence>
<dbReference type="SMART" id="SM00363">
    <property type="entry name" value="S4"/>
    <property type="match status" value="1"/>
</dbReference>
<dbReference type="GO" id="GO:0120159">
    <property type="term" value="F:rRNA pseudouridine synthase activity"/>
    <property type="evidence" value="ECO:0007669"/>
    <property type="project" value="UniProtKB-ARBA"/>
</dbReference>
<comment type="function">
    <text evidence="7">Responsible for synthesis of pseudouridine from uracil.</text>
</comment>
<feature type="domain" description="RNA-binding S4" evidence="8">
    <location>
        <begin position="23"/>
        <end position="88"/>
    </location>
</feature>
<dbReference type="GO" id="GO:0000455">
    <property type="term" value="P:enzyme-directed rRNA pseudouridine synthesis"/>
    <property type="evidence" value="ECO:0007669"/>
    <property type="project" value="UniProtKB-ARBA"/>
</dbReference>
<evidence type="ECO:0000313" key="10">
    <source>
        <dbReference type="Proteomes" id="UP000824024"/>
    </source>
</evidence>
<dbReference type="InterPro" id="IPR002942">
    <property type="entry name" value="S4_RNA-bd"/>
</dbReference>
<dbReference type="InterPro" id="IPR020103">
    <property type="entry name" value="PsdUridine_synth_cat_dom_sf"/>
</dbReference>
<evidence type="ECO:0000313" key="9">
    <source>
        <dbReference type="EMBL" id="HIZ06805.1"/>
    </source>
</evidence>
<dbReference type="Proteomes" id="UP000824024">
    <property type="component" value="Unassembled WGS sequence"/>
</dbReference>
<reference evidence="9" key="1">
    <citation type="journal article" date="2021" name="PeerJ">
        <title>Extensive microbial diversity within the chicken gut microbiome revealed by metagenomics and culture.</title>
        <authorList>
            <person name="Gilroy R."/>
            <person name="Ravi A."/>
            <person name="Getino M."/>
            <person name="Pursley I."/>
            <person name="Horton D.L."/>
            <person name="Alikhan N.F."/>
            <person name="Baker D."/>
            <person name="Gharbi K."/>
            <person name="Hall N."/>
            <person name="Watson M."/>
            <person name="Adriaenssens E.M."/>
            <person name="Foster-Nyarko E."/>
            <person name="Jarju S."/>
            <person name="Secka A."/>
            <person name="Antonio M."/>
            <person name="Oren A."/>
            <person name="Chaudhuri R.R."/>
            <person name="La Ragione R."/>
            <person name="Hildebrand F."/>
            <person name="Pallen M.J."/>
        </authorList>
    </citation>
    <scope>NUCLEOTIDE SEQUENCE</scope>
    <source>
        <strain evidence="9">CHK192-9172</strain>
    </source>
</reference>
<evidence type="ECO:0000256" key="1">
    <source>
        <dbReference type="ARBA" id="ARBA00000073"/>
    </source>
</evidence>
<evidence type="ECO:0000256" key="3">
    <source>
        <dbReference type="ARBA" id="ARBA00022884"/>
    </source>
</evidence>
<name>A0A9D2IF73_9FIRM</name>
<dbReference type="Pfam" id="PF00849">
    <property type="entry name" value="PseudoU_synth_2"/>
    <property type="match status" value="1"/>
</dbReference>
<dbReference type="InterPro" id="IPR006145">
    <property type="entry name" value="PsdUridine_synth_RsuA/RluA"/>
</dbReference>
<dbReference type="Gene3D" id="3.30.2350.10">
    <property type="entry name" value="Pseudouridine synthase"/>
    <property type="match status" value="1"/>
</dbReference>
<keyword evidence="3 6" id="KW-0694">RNA-binding</keyword>
<dbReference type="SUPFAM" id="SSF55174">
    <property type="entry name" value="Alpha-L RNA-binding motif"/>
    <property type="match status" value="1"/>
</dbReference>
<dbReference type="InterPro" id="IPR006225">
    <property type="entry name" value="PsdUridine_synth_RluC/D"/>
</dbReference>
<evidence type="ECO:0000256" key="4">
    <source>
        <dbReference type="ARBA" id="ARBA00023235"/>
    </source>
</evidence>
<evidence type="ECO:0000259" key="8">
    <source>
        <dbReference type="SMART" id="SM00363"/>
    </source>
</evidence>
<reference evidence="9" key="2">
    <citation type="submission" date="2021-04" db="EMBL/GenBank/DDBJ databases">
        <authorList>
            <person name="Gilroy R."/>
        </authorList>
    </citation>
    <scope>NUCLEOTIDE SEQUENCE</scope>
    <source>
        <strain evidence="9">CHK192-9172</strain>
    </source>
</reference>
<gene>
    <name evidence="9" type="ORF">IAA08_02580</name>
</gene>
<comment type="similarity">
    <text evidence="2 7">Belongs to the pseudouridine synthase RluA family.</text>
</comment>
<dbReference type="SUPFAM" id="SSF55120">
    <property type="entry name" value="Pseudouridine synthase"/>
    <property type="match status" value="1"/>
</dbReference>
<feature type="active site" evidence="5">
    <location>
        <position position="148"/>
    </location>
</feature>
<dbReference type="PANTHER" id="PTHR21600">
    <property type="entry name" value="MITOCHONDRIAL RNA PSEUDOURIDINE SYNTHASE"/>
    <property type="match status" value="1"/>
</dbReference>
<evidence type="ECO:0000256" key="6">
    <source>
        <dbReference type="PROSITE-ProRule" id="PRU00182"/>
    </source>
</evidence>
<accession>A0A9D2IF73</accession>
<dbReference type="InterPro" id="IPR050188">
    <property type="entry name" value="RluA_PseudoU_synthase"/>
</dbReference>
<comment type="caution">
    <text evidence="9">The sequence shown here is derived from an EMBL/GenBank/DDBJ whole genome shotgun (WGS) entry which is preliminary data.</text>
</comment>
<dbReference type="FunFam" id="3.30.2350.10:FF:000006">
    <property type="entry name" value="Pseudouridine synthase"/>
    <property type="match status" value="1"/>
</dbReference>
<dbReference type="InterPro" id="IPR036986">
    <property type="entry name" value="S4_RNA-bd_sf"/>
</dbReference>
<dbReference type="CDD" id="cd02869">
    <property type="entry name" value="PseudoU_synth_RluA_like"/>
    <property type="match status" value="1"/>
</dbReference>
<comment type="catalytic activity">
    <reaction evidence="1 7">
        <text>a uridine in RNA = a pseudouridine in RNA</text>
        <dbReference type="Rhea" id="RHEA:48348"/>
        <dbReference type="Rhea" id="RHEA-COMP:12068"/>
        <dbReference type="Rhea" id="RHEA-COMP:12069"/>
        <dbReference type="ChEBI" id="CHEBI:65314"/>
        <dbReference type="ChEBI" id="CHEBI:65315"/>
    </reaction>
</comment>
<dbReference type="EC" id="5.4.99.-" evidence="7"/>
<keyword evidence="4 7" id="KW-0413">Isomerase</keyword>
<proteinExistence type="inferred from homology"/>
<dbReference type="EMBL" id="DXCH01000069">
    <property type="protein sequence ID" value="HIZ06805.1"/>
    <property type="molecule type" value="Genomic_DNA"/>
</dbReference>
<protein>
    <recommendedName>
        <fullName evidence="7">Pseudouridine synthase</fullName>
        <ecNumber evidence="7">5.4.99.-</ecNumber>
    </recommendedName>
</protein>
<evidence type="ECO:0000256" key="2">
    <source>
        <dbReference type="ARBA" id="ARBA00010876"/>
    </source>
</evidence>
<dbReference type="NCBIfam" id="TIGR00005">
    <property type="entry name" value="rluA_subfam"/>
    <property type="match status" value="1"/>
</dbReference>
<evidence type="ECO:0000256" key="7">
    <source>
        <dbReference type="RuleBase" id="RU362028"/>
    </source>
</evidence>
<dbReference type="AlphaFoldDB" id="A0A9D2IF73"/>
<organism evidence="9 10">
    <name type="scientific">Candidatus Eubacterium avistercoris</name>
    <dbReference type="NCBI Taxonomy" id="2838567"/>
    <lineage>
        <taxon>Bacteria</taxon>
        <taxon>Bacillati</taxon>
        <taxon>Bacillota</taxon>
        <taxon>Clostridia</taxon>
        <taxon>Eubacteriales</taxon>
        <taxon>Eubacteriaceae</taxon>
        <taxon>Eubacterium</taxon>
    </lineage>
</organism>
<dbReference type="GO" id="GO:0003723">
    <property type="term" value="F:RNA binding"/>
    <property type="evidence" value="ECO:0007669"/>
    <property type="project" value="UniProtKB-KW"/>
</dbReference>
<dbReference type="PANTHER" id="PTHR21600:SF44">
    <property type="entry name" value="RIBOSOMAL LARGE SUBUNIT PSEUDOURIDINE SYNTHASE D"/>
    <property type="match status" value="1"/>
</dbReference>
<dbReference type="Pfam" id="PF01479">
    <property type="entry name" value="S4"/>
    <property type="match status" value="1"/>
</dbReference>
<dbReference type="Gene3D" id="3.10.290.10">
    <property type="entry name" value="RNA-binding S4 domain"/>
    <property type="match status" value="1"/>
</dbReference>
<dbReference type="CDD" id="cd00165">
    <property type="entry name" value="S4"/>
    <property type="match status" value="1"/>
</dbReference>